<keyword evidence="5 6" id="KW-0949">S-adenosyl-L-methionine</keyword>
<feature type="binding site" evidence="6">
    <location>
        <begin position="104"/>
        <end position="106"/>
    </location>
    <ligand>
        <name>S-adenosyl-L-methionine</name>
        <dbReference type="ChEBI" id="CHEBI:59789"/>
    </ligand>
</feature>
<dbReference type="RefSeq" id="WP_146294703.1">
    <property type="nucleotide sequence ID" value="NZ_CP042326.1"/>
</dbReference>
<dbReference type="InterPro" id="IPR029063">
    <property type="entry name" value="SAM-dependent_MTases_sf"/>
</dbReference>
<feature type="binding site" evidence="6">
    <location>
        <position position="86"/>
    </location>
    <ligand>
        <name>S-adenosyl-L-methionine</name>
        <dbReference type="ChEBI" id="CHEBI:59789"/>
    </ligand>
</feature>
<proteinExistence type="inferred from homology"/>
<gene>
    <name evidence="6 7" type="primary">rsmG</name>
    <name evidence="7" type="ORF">FRE64_03570</name>
</gene>
<comment type="similarity">
    <text evidence="6">Belongs to the methyltransferase superfamily. RNA methyltransferase RsmG family.</text>
</comment>
<dbReference type="NCBIfam" id="TIGR00138">
    <property type="entry name" value="rsmG_gidB"/>
    <property type="match status" value="1"/>
</dbReference>
<evidence type="ECO:0000256" key="1">
    <source>
        <dbReference type="ARBA" id="ARBA00022490"/>
    </source>
</evidence>
<dbReference type="EC" id="2.1.1.-" evidence="6"/>
<evidence type="ECO:0000256" key="3">
    <source>
        <dbReference type="ARBA" id="ARBA00022603"/>
    </source>
</evidence>
<dbReference type="PANTHER" id="PTHR31760">
    <property type="entry name" value="S-ADENOSYL-L-METHIONINE-DEPENDENT METHYLTRANSFERASES SUPERFAMILY PROTEIN"/>
    <property type="match status" value="1"/>
</dbReference>
<feature type="binding site" evidence="6">
    <location>
        <position position="81"/>
    </location>
    <ligand>
        <name>S-adenosyl-L-methionine</name>
        <dbReference type="ChEBI" id="CHEBI:59789"/>
    </ligand>
</feature>
<dbReference type="CDD" id="cd02440">
    <property type="entry name" value="AdoMet_MTases"/>
    <property type="match status" value="1"/>
</dbReference>
<dbReference type="Pfam" id="PF02527">
    <property type="entry name" value="GidB"/>
    <property type="match status" value="1"/>
</dbReference>
<keyword evidence="8" id="KW-1185">Reference proteome</keyword>
<feature type="binding site" evidence="6">
    <location>
        <position position="147"/>
    </location>
    <ligand>
        <name>S-adenosyl-L-methionine</name>
        <dbReference type="ChEBI" id="CHEBI:59789"/>
    </ligand>
</feature>
<evidence type="ECO:0000256" key="2">
    <source>
        <dbReference type="ARBA" id="ARBA00022552"/>
    </source>
</evidence>
<keyword evidence="2 6" id="KW-0698">rRNA processing</keyword>
<evidence type="ECO:0000313" key="8">
    <source>
        <dbReference type="Proteomes" id="UP000318453"/>
    </source>
</evidence>
<organism evidence="7 8">
    <name type="scientific">Euhalothece natronophila Z-M001</name>
    <dbReference type="NCBI Taxonomy" id="522448"/>
    <lineage>
        <taxon>Bacteria</taxon>
        <taxon>Bacillati</taxon>
        <taxon>Cyanobacteriota</taxon>
        <taxon>Cyanophyceae</taxon>
        <taxon>Oscillatoriophycideae</taxon>
        <taxon>Chroococcales</taxon>
        <taxon>Halothecacae</taxon>
        <taxon>Halothece cluster</taxon>
        <taxon>Euhalothece</taxon>
    </lineage>
</organism>
<dbReference type="PIRSF" id="PIRSF003078">
    <property type="entry name" value="GidB"/>
    <property type="match status" value="1"/>
</dbReference>
<evidence type="ECO:0000256" key="4">
    <source>
        <dbReference type="ARBA" id="ARBA00022679"/>
    </source>
</evidence>
<sequence>MNRLPNLSHVWEETLGWCPSPEQQQQFEALYQGILQGNQKLNLTRITEPEAFWEKHLWDSLRGLTPLNLETEARVSIIDIGTGAGFPGLPCAIALPHAKVTLLDSTRKKIAFLKTLISELGLSQVSAIVGRAENISWKPQYDFALLRAVSSASTCAEYALPLLKPEGIAVLYRGRWTEEEEQTLKKTLSKLGGSLLNIESFSTPLTFGQRHCIYLKKAQK</sequence>
<dbReference type="InterPro" id="IPR003682">
    <property type="entry name" value="rRNA_ssu_MeTfrase_G"/>
</dbReference>
<feature type="binding site" evidence="6">
    <location>
        <begin position="132"/>
        <end position="133"/>
    </location>
    <ligand>
        <name>S-adenosyl-L-methionine</name>
        <dbReference type="ChEBI" id="CHEBI:59789"/>
    </ligand>
</feature>
<comment type="function">
    <text evidence="6">Specifically methylates the N7 position of a guanine in 16S rRNA.</text>
</comment>
<evidence type="ECO:0000313" key="7">
    <source>
        <dbReference type="EMBL" id="QDZ39094.1"/>
    </source>
</evidence>
<accession>A0A5B8NJC4</accession>
<name>A0A5B8NJC4_9CHRO</name>
<dbReference type="KEGG" id="enn:FRE64_03570"/>
<dbReference type="HAMAP" id="MF_00074">
    <property type="entry name" value="16SrRNA_methyltr_G"/>
    <property type="match status" value="1"/>
</dbReference>
<keyword evidence="3 6" id="KW-0489">Methyltransferase</keyword>
<reference evidence="7" key="1">
    <citation type="submission" date="2019-08" db="EMBL/GenBank/DDBJ databases">
        <title>Carotenoids and Carotenoid Binding Proteins in the Halophilic Cyanobacterium Euhalothece sp. ZM00.</title>
        <authorList>
            <person name="Cho S.M."/>
            <person name="Song J.Y."/>
            <person name="Park Y.-I."/>
        </authorList>
    </citation>
    <scope>NUCLEOTIDE SEQUENCE [LARGE SCALE GENOMIC DNA]</scope>
    <source>
        <strain evidence="7">Z-M001</strain>
    </source>
</reference>
<dbReference type="PANTHER" id="PTHR31760:SF0">
    <property type="entry name" value="S-ADENOSYL-L-METHIONINE-DEPENDENT METHYLTRANSFERASES SUPERFAMILY PROTEIN"/>
    <property type="match status" value="1"/>
</dbReference>
<protein>
    <recommendedName>
        <fullName evidence="6">Ribosomal RNA small subunit methyltransferase G</fullName>
        <ecNumber evidence="6">2.1.1.-</ecNumber>
    </recommendedName>
    <alternativeName>
        <fullName evidence="6">16S rRNA 7-methylguanosine methyltransferase</fullName>
        <shortName evidence="6">16S rRNA m7G methyltransferase</shortName>
    </alternativeName>
</protein>
<dbReference type="Gene3D" id="3.40.50.150">
    <property type="entry name" value="Vaccinia Virus protein VP39"/>
    <property type="match status" value="1"/>
</dbReference>
<evidence type="ECO:0000256" key="6">
    <source>
        <dbReference type="HAMAP-Rule" id="MF_00074"/>
    </source>
</evidence>
<dbReference type="EMBL" id="CP042326">
    <property type="protein sequence ID" value="QDZ39094.1"/>
    <property type="molecule type" value="Genomic_DNA"/>
</dbReference>
<dbReference type="Proteomes" id="UP000318453">
    <property type="component" value="Chromosome"/>
</dbReference>
<dbReference type="OrthoDB" id="9808773at2"/>
<keyword evidence="1 6" id="KW-0963">Cytoplasm</keyword>
<dbReference type="AlphaFoldDB" id="A0A5B8NJC4"/>
<evidence type="ECO:0000256" key="5">
    <source>
        <dbReference type="ARBA" id="ARBA00022691"/>
    </source>
</evidence>
<dbReference type="SUPFAM" id="SSF53335">
    <property type="entry name" value="S-adenosyl-L-methionine-dependent methyltransferases"/>
    <property type="match status" value="1"/>
</dbReference>
<dbReference type="GO" id="GO:0005829">
    <property type="term" value="C:cytosol"/>
    <property type="evidence" value="ECO:0007669"/>
    <property type="project" value="TreeGrafter"/>
</dbReference>
<dbReference type="GO" id="GO:0070043">
    <property type="term" value="F:rRNA (guanine-N7-)-methyltransferase activity"/>
    <property type="evidence" value="ECO:0007669"/>
    <property type="project" value="UniProtKB-UniRule"/>
</dbReference>
<keyword evidence="4 6" id="KW-0808">Transferase</keyword>
<comment type="subcellular location">
    <subcellularLocation>
        <location evidence="6">Cytoplasm</location>
    </subcellularLocation>
</comment>